<organism evidence="1 2">
    <name type="scientific">Cichorium intybus</name>
    <name type="common">Chicory</name>
    <dbReference type="NCBI Taxonomy" id="13427"/>
    <lineage>
        <taxon>Eukaryota</taxon>
        <taxon>Viridiplantae</taxon>
        <taxon>Streptophyta</taxon>
        <taxon>Embryophyta</taxon>
        <taxon>Tracheophyta</taxon>
        <taxon>Spermatophyta</taxon>
        <taxon>Magnoliopsida</taxon>
        <taxon>eudicotyledons</taxon>
        <taxon>Gunneridae</taxon>
        <taxon>Pentapetalae</taxon>
        <taxon>asterids</taxon>
        <taxon>campanulids</taxon>
        <taxon>Asterales</taxon>
        <taxon>Asteraceae</taxon>
        <taxon>Cichorioideae</taxon>
        <taxon>Cichorieae</taxon>
        <taxon>Cichoriinae</taxon>
        <taxon>Cichorium</taxon>
    </lineage>
</organism>
<evidence type="ECO:0000313" key="2">
    <source>
        <dbReference type="Proteomes" id="UP001055811"/>
    </source>
</evidence>
<accession>A0ACB9G4F6</accession>
<dbReference type="Proteomes" id="UP001055811">
    <property type="component" value="Linkage Group LG02"/>
</dbReference>
<gene>
    <name evidence="1" type="ORF">L2E82_07083</name>
</gene>
<proteinExistence type="predicted"/>
<name>A0ACB9G4F6_CICIN</name>
<sequence>MDHQPPRARIPLVLFILVIVSLFVIFLGSDRTRSRSIVAISQNCDPHVTTSFMPSRHVDDLEKALAGAATAFYKTVILTIVNKAYVEGDKAMLDIFLDSFWLGEDTRPLVNNLLIVAVDQAAYERCKFYRLHCYKLKTDGVDFDGEKMYMSDDFIKMMWQRTLFLGDVLKRGYNFIFTDTDVLWLRDPFPRLNLNNSIDLHISVDKFNGDQWSERDQLINTGFYMIKSNNRTIALFDEWYARKDNSTGMKEQDVLLELMSKGAFERLGLRVRFLDTIFFSGICEDSRDVTSVVTVHANCCRSIKAKEEDLKSIMHDWQRFKVSATDQTLQFSWSNHSACLDSWKR</sequence>
<keyword evidence="2" id="KW-1185">Reference proteome</keyword>
<reference evidence="1 2" key="2">
    <citation type="journal article" date="2022" name="Mol. Ecol. Resour.">
        <title>The genomes of chicory, endive, great burdock and yacon provide insights into Asteraceae paleo-polyploidization history and plant inulin production.</title>
        <authorList>
            <person name="Fan W."/>
            <person name="Wang S."/>
            <person name="Wang H."/>
            <person name="Wang A."/>
            <person name="Jiang F."/>
            <person name="Liu H."/>
            <person name="Zhao H."/>
            <person name="Xu D."/>
            <person name="Zhang Y."/>
        </authorList>
    </citation>
    <scope>NUCLEOTIDE SEQUENCE [LARGE SCALE GENOMIC DNA]</scope>
    <source>
        <strain evidence="2">cv. Punajuju</strain>
        <tissue evidence="1">Leaves</tissue>
    </source>
</reference>
<evidence type="ECO:0000313" key="1">
    <source>
        <dbReference type="EMBL" id="KAI3778078.1"/>
    </source>
</evidence>
<protein>
    <submittedName>
        <fullName evidence="1">Uncharacterized protein</fullName>
    </submittedName>
</protein>
<dbReference type="EMBL" id="CM042010">
    <property type="protein sequence ID" value="KAI3778078.1"/>
    <property type="molecule type" value="Genomic_DNA"/>
</dbReference>
<comment type="caution">
    <text evidence="1">The sequence shown here is derived from an EMBL/GenBank/DDBJ whole genome shotgun (WGS) entry which is preliminary data.</text>
</comment>
<reference evidence="2" key="1">
    <citation type="journal article" date="2022" name="Mol. Ecol. Resour.">
        <title>The genomes of chicory, endive, great burdock and yacon provide insights into Asteraceae palaeo-polyploidization history and plant inulin production.</title>
        <authorList>
            <person name="Fan W."/>
            <person name="Wang S."/>
            <person name="Wang H."/>
            <person name="Wang A."/>
            <person name="Jiang F."/>
            <person name="Liu H."/>
            <person name="Zhao H."/>
            <person name="Xu D."/>
            <person name="Zhang Y."/>
        </authorList>
    </citation>
    <scope>NUCLEOTIDE SEQUENCE [LARGE SCALE GENOMIC DNA]</scope>
    <source>
        <strain evidence="2">cv. Punajuju</strain>
    </source>
</reference>